<evidence type="ECO:0000259" key="7">
    <source>
        <dbReference type="PROSITE" id="PS51201"/>
    </source>
</evidence>
<dbReference type="InterPro" id="IPR050721">
    <property type="entry name" value="Trk_Ktr_HKT_K-transport"/>
</dbReference>
<dbReference type="InterPro" id="IPR036291">
    <property type="entry name" value="NAD(P)-bd_dom_sf"/>
</dbReference>
<accession>A0A106BJC8</accession>
<gene>
    <name evidence="8" type="ORF">ABW22_13830</name>
</gene>
<evidence type="ECO:0000256" key="5">
    <source>
        <dbReference type="ARBA" id="ARBA00023027"/>
    </source>
</evidence>
<dbReference type="SUPFAM" id="SSF51735">
    <property type="entry name" value="NAD(P)-binding Rossmann-fold domains"/>
    <property type="match status" value="1"/>
</dbReference>
<dbReference type="GO" id="GO:0015079">
    <property type="term" value="F:potassium ion transmembrane transporter activity"/>
    <property type="evidence" value="ECO:0007669"/>
    <property type="project" value="InterPro"/>
</dbReference>
<evidence type="ECO:0000313" key="8">
    <source>
        <dbReference type="EMBL" id="KVW93510.1"/>
    </source>
</evidence>
<dbReference type="AlphaFoldDB" id="A0A106BJC8"/>
<evidence type="ECO:0000256" key="4">
    <source>
        <dbReference type="ARBA" id="ARBA00022958"/>
    </source>
</evidence>
<evidence type="ECO:0000256" key="3">
    <source>
        <dbReference type="ARBA" id="ARBA00022538"/>
    </source>
</evidence>
<organism evidence="8 9">
    <name type="scientific">Thiobacillus denitrificans</name>
    <dbReference type="NCBI Taxonomy" id="36861"/>
    <lineage>
        <taxon>Bacteria</taxon>
        <taxon>Pseudomonadati</taxon>
        <taxon>Pseudomonadota</taxon>
        <taxon>Betaproteobacteria</taxon>
        <taxon>Nitrosomonadales</taxon>
        <taxon>Thiobacillaceae</taxon>
        <taxon>Thiobacillus</taxon>
    </lineage>
</organism>
<evidence type="ECO:0000313" key="9">
    <source>
        <dbReference type="Proteomes" id="UP000064243"/>
    </source>
</evidence>
<dbReference type="EMBL" id="LDUG01000044">
    <property type="protein sequence ID" value="KVW93510.1"/>
    <property type="molecule type" value="Genomic_DNA"/>
</dbReference>
<keyword evidence="6" id="KW-0406">Ion transport</keyword>
<dbReference type="Pfam" id="PF02080">
    <property type="entry name" value="TrkA_C"/>
    <property type="match status" value="1"/>
</dbReference>
<feature type="domain" description="RCK N-terminal" evidence="7">
    <location>
        <begin position="1"/>
        <end position="117"/>
    </location>
</feature>
<dbReference type="InterPro" id="IPR036721">
    <property type="entry name" value="RCK_C_sf"/>
</dbReference>
<proteinExistence type="predicted"/>
<keyword evidence="5" id="KW-0520">NAD</keyword>
<dbReference type="Gene3D" id="3.40.50.720">
    <property type="entry name" value="NAD(P)-binding Rossmann-like Domain"/>
    <property type="match status" value="1"/>
</dbReference>
<dbReference type="InterPro" id="IPR003148">
    <property type="entry name" value="RCK_N"/>
</dbReference>
<sequence>MRAMFVGAGSLAVMTARRLLKRGHEVVMIDCDKARIDALAEELDCGFLHGDGSKPVLLREADPSKTDFLFCLTGNDQTNILASLAGHSLGYRRVVPKIDDPEFEHLCIELGLEDAIIPARTTGRYLADMFEGRDHMEIIALVKDAARVFFFVAHEEDGKPINELDLPQDSRVMFLYRDEKFMLSEPESTFKRGDEVMTITHSRNIEKLHQRWSA</sequence>
<dbReference type="PANTHER" id="PTHR43833">
    <property type="entry name" value="POTASSIUM CHANNEL PROTEIN 2-RELATED-RELATED"/>
    <property type="match status" value="1"/>
</dbReference>
<dbReference type="PROSITE" id="PS51201">
    <property type="entry name" value="RCK_N"/>
    <property type="match status" value="1"/>
</dbReference>
<dbReference type="Pfam" id="PF02254">
    <property type="entry name" value="TrkA_N"/>
    <property type="match status" value="1"/>
</dbReference>
<dbReference type="Proteomes" id="UP000064243">
    <property type="component" value="Unassembled WGS sequence"/>
</dbReference>
<comment type="caution">
    <text evidence="8">The sequence shown here is derived from an EMBL/GenBank/DDBJ whole genome shotgun (WGS) entry which is preliminary data.</text>
</comment>
<dbReference type="PATRIC" id="fig|36861.3.peg.2584"/>
<name>A0A106BJC8_THIDE</name>
<evidence type="ECO:0000256" key="1">
    <source>
        <dbReference type="ARBA" id="ARBA00017378"/>
    </source>
</evidence>
<dbReference type="GO" id="GO:0005886">
    <property type="term" value="C:plasma membrane"/>
    <property type="evidence" value="ECO:0007669"/>
    <property type="project" value="InterPro"/>
</dbReference>
<dbReference type="Gene3D" id="3.30.70.1450">
    <property type="entry name" value="Regulator of K+ conductance, C-terminal domain"/>
    <property type="match status" value="1"/>
</dbReference>
<keyword evidence="4" id="KW-0630">Potassium</keyword>
<keyword evidence="3" id="KW-0633">Potassium transport</keyword>
<protein>
    <recommendedName>
        <fullName evidence="1">Trk system potassium uptake protein TrkA</fullName>
    </recommendedName>
</protein>
<dbReference type="SUPFAM" id="SSF116726">
    <property type="entry name" value="TrkA C-terminal domain-like"/>
    <property type="match status" value="1"/>
</dbReference>
<dbReference type="PANTHER" id="PTHR43833:SF5">
    <property type="entry name" value="TRK SYSTEM POTASSIUM UPTAKE PROTEIN TRKA"/>
    <property type="match status" value="1"/>
</dbReference>
<reference evidence="8 9" key="1">
    <citation type="journal article" date="2015" name="Appl. Environ. Microbiol.">
        <title>Aerobic and Anaerobic Thiosulfate Oxidation by a Cold-Adapted, Subglacial Chemoautotroph.</title>
        <authorList>
            <person name="Harrold Z.R."/>
            <person name="Skidmore M.L."/>
            <person name="Hamilton T.L."/>
            <person name="Desch L."/>
            <person name="Amada K."/>
            <person name="van Gelder W."/>
            <person name="Glover K."/>
            <person name="Roden E.E."/>
            <person name="Boyd E.S."/>
        </authorList>
    </citation>
    <scope>NUCLEOTIDE SEQUENCE [LARGE SCALE GENOMIC DNA]</scope>
    <source>
        <strain evidence="8 9">RG</strain>
    </source>
</reference>
<dbReference type="PRINTS" id="PR00335">
    <property type="entry name" value="KUPTAKETRKA"/>
</dbReference>
<evidence type="ECO:0000256" key="6">
    <source>
        <dbReference type="ARBA" id="ARBA00023065"/>
    </source>
</evidence>
<keyword evidence="2" id="KW-0813">Transport</keyword>
<dbReference type="InterPro" id="IPR006037">
    <property type="entry name" value="RCK_C"/>
</dbReference>
<dbReference type="InterPro" id="IPR006036">
    <property type="entry name" value="K_uptake_TrkA"/>
</dbReference>
<evidence type="ECO:0000256" key="2">
    <source>
        <dbReference type="ARBA" id="ARBA00022448"/>
    </source>
</evidence>
<keyword evidence="9" id="KW-1185">Reference proteome</keyword>